<dbReference type="RefSeq" id="WP_274358947.1">
    <property type="nucleotide sequence ID" value="NZ_CP118101.1"/>
</dbReference>
<sequence>MKHWVGQRVLVERAGGRKDPVQGILLKWDADAEIIVVGAKRVKIPFSQIIRIHPLAEDAYGKGKKRARSSIHTVGYVMRQSIQFDNAIYFKSAVTVWKGAKLITYRTTISSHDNHNVVLEDGTVLDKELYTFVVRSRRG</sequence>
<evidence type="ECO:0000313" key="1">
    <source>
        <dbReference type="EMBL" id="WDH81486.1"/>
    </source>
</evidence>
<evidence type="ECO:0000313" key="2">
    <source>
        <dbReference type="Proteomes" id="UP001220962"/>
    </source>
</evidence>
<dbReference type="EMBL" id="CP118101">
    <property type="protein sequence ID" value="WDH81486.1"/>
    <property type="molecule type" value="Genomic_DNA"/>
</dbReference>
<protein>
    <recommendedName>
        <fullName evidence="3">KOW domain-containing protein</fullName>
    </recommendedName>
</protein>
<organism evidence="1 2">
    <name type="scientific">Paenibacillus urinalis</name>
    <dbReference type="NCBI Taxonomy" id="521520"/>
    <lineage>
        <taxon>Bacteria</taxon>
        <taxon>Bacillati</taxon>
        <taxon>Bacillota</taxon>
        <taxon>Bacilli</taxon>
        <taxon>Bacillales</taxon>
        <taxon>Paenibacillaceae</taxon>
        <taxon>Paenibacillus</taxon>
    </lineage>
</organism>
<evidence type="ECO:0008006" key="3">
    <source>
        <dbReference type="Google" id="ProtNLM"/>
    </source>
</evidence>
<gene>
    <name evidence="1" type="ORF">PUW23_18415</name>
</gene>
<dbReference type="AlphaFoldDB" id="A0AAX3MV48"/>
<dbReference type="Proteomes" id="UP001220962">
    <property type="component" value="Chromosome"/>
</dbReference>
<proteinExistence type="predicted"/>
<name>A0AAX3MV48_9BACL</name>
<accession>A0AAX3MV48</accession>
<reference evidence="1" key="1">
    <citation type="submission" date="2023-02" db="EMBL/GenBank/DDBJ databases">
        <title>Pathogen: clinical or host-associated sample.</title>
        <authorList>
            <person name="Hergert J."/>
            <person name="Casey R."/>
            <person name="Wagner J."/>
            <person name="Young E.L."/>
            <person name="Oakeson K.F."/>
        </authorList>
    </citation>
    <scope>NUCLEOTIDE SEQUENCE</scope>
    <source>
        <strain evidence="1">2022CK-00830</strain>
    </source>
</reference>